<evidence type="ECO:0000256" key="3">
    <source>
        <dbReference type="ARBA" id="ARBA00022840"/>
    </source>
</evidence>
<evidence type="ECO:0000259" key="4">
    <source>
        <dbReference type="Pfam" id="PF00437"/>
    </source>
</evidence>
<evidence type="ECO:0000256" key="1">
    <source>
        <dbReference type="ARBA" id="ARBA00006611"/>
    </source>
</evidence>
<dbReference type="AlphaFoldDB" id="A0A1K0JQD9"/>
<evidence type="ECO:0000256" key="2">
    <source>
        <dbReference type="ARBA" id="ARBA00022741"/>
    </source>
</evidence>
<dbReference type="InterPro" id="IPR001482">
    <property type="entry name" value="T2SS/T4SS_dom"/>
</dbReference>
<dbReference type="GO" id="GO:0005524">
    <property type="term" value="F:ATP binding"/>
    <property type="evidence" value="ECO:0007669"/>
    <property type="project" value="UniProtKB-KW"/>
</dbReference>
<dbReference type="GO" id="GO:0005886">
    <property type="term" value="C:plasma membrane"/>
    <property type="evidence" value="ECO:0007669"/>
    <property type="project" value="TreeGrafter"/>
</dbReference>
<dbReference type="SUPFAM" id="SSF52540">
    <property type="entry name" value="P-loop containing nucleoside triphosphate hydrolases"/>
    <property type="match status" value="1"/>
</dbReference>
<accession>A0A1K0JQD9</accession>
<protein>
    <submittedName>
        <fullName evidence="5">Putative type IV secretion apparatus, ATPase component (PilQ homolog)</fullName>
    </submittedName>
</protein>
<dbReference type="InterPro" id="IPR027417">
    <property type="entry name" value="P-loop_NTPase"/>
</dbReference>
<evidence type="ECO:0000313" key="5">
    <source>
        <dbReference type="EMBL" id="SCU77589.1"/>
    </source>
</evidence>
<keyword evidence="3" id="KW-0067">ATP-binding</keyword>
<proteinExistence type="inferred from homology"/>
<reference evidence="5" key="1">
    <citation type="submission" date="2016-09" db="EMBL/GenBank/DDBJ databases">
        <authorList>
            <person name="Capua I."/>
            <person name="De Benedictis P."/>
            <person name="Joannis T."/>
            <person name="Lombin L.H."/>
            <person name="Cattoli G."/>
        </authorList>
    </citation>
    <scope>NUCLEOTIDE SEQUENCE</scope>
    <source>
        <strain evidence="5">B9</strain>
    </source>
</reference>
<keyword evidence="2" id="KW-0547">Nucleotide-binding</keyword>
<dbReference type="RefSeq" id="WP_340526919.1">
    <property type="nucleotide sequence ID" value="NZ_FMSH01000308.1"/>
</dbReference>
<dbReference type="PANTHER" id="PTHR30258:SF3">
    <property type="entry name" value="SLL1921 PROTEIN"/>
    <property type="match status" value="1"/>
</dbReference>
<dbReference type="Gene3D" id="3.40.50.300">
    <property type="entry name" value="P-loop containing nucleotide triphosphate hydrolases"/>
    <property type="match status" value="1"/>
</dbReference>
<feature type="domain" description="Bacterial type II secretion system protein E" evidence="4">
    <location>
        <begin position="302"/>
        <end position="581"/>
    </location>
</feature>
<dbReference type="Pfam" id="PF00437">
    <property type="entry name" value="T2SSE"/>
    <property type="match status" value="1"/>
</dbReference>
<gene>
    <name evidence="5" type="ORF">CNECB9_3760051</name>
</gene>
<dbReference type="Gene3D" id="3.30.450.90">
    <property type="match status" value="1"/>
</dbReference>
<dbReference type="EMBL" id="FMSH01000308">
    <property type="protein sequence ID" value="SCU77589.1"/>
    <property type="molecule type" value="Genomic_DNA"/>
</dbReference>
<dbReference type="GO" id="GO:0016887">
    <property type="term" value="F:ATP hydrolysis activity"/>
    <property type="evidence" value="ECO:0007669"/>
    <property type="project" value="TreeGrafter"/>
</dbReference>
<sequence>MMIATISRLWRSPRKESARGMAFPMRAEPSVKSDMLNLPLAPDVLDPHILYPRSLPATFDRVACNLGHLTAEQAAALCQRVSESGFYVEDLAKEAGLTDDNIQEVLTVHGCDIYVDARHFGTPRLLTWEAKLRRSGAAPQMRKVSAQELAVLRQQRGSGQQQDSDLQTLSLARRLIADCAVLIASDIHILVREHHTEIQVRIKGDLRTVSALSMRREEGERLIRAMYTGLATVKAATYNPLDVQDAQIAGDALPGTGISSVWIVRGPAYPVESGGGFLVARLQYREHHDGARKADAIEAAKRLDLRTPKAPTSEFKLDQMGYTLHQVELVSHLLRRPMGVIVVTGPTGSGKTTTLFECTRNQARLFPQKRLITIENPTEYPMDWAIQLVTESERFPEMLRMTLRMDPDVILLGEIRGVEEAIATLQAAATGHLVATTLHVTDPFETFSRLAMLDHVRLAMEVICNHNQIIGLIAQRIVPLLCPECAIPLESAADSLPDYMLRAMRSWGDLSAVCVRGAGCDHCHGEAIVGQQAVAEVVVTSEALMQDCIQHGVLVARRNHRARPGSDKPMIAHAMDLVLAGRLDPVDAERNVDAIPMREEL</sequence>
<organism evidence="5">
    <name type="scientific">Cupriavidus necator</name>
    <name type="common">Alcaligenes eutrophus</name>
    <name type="synonym">Ralstonia eutropha</name>
    <dbReference type="NCBI Taxonomy" id="106590"/>
    <lineage>
        <taxon>Bacteria</taxon>
        <taxon>Pseudomonadati</taxon>
        <taxon>Pseudomonadota</taxon>
        <taxon>Betaproteobacteria</taxon>
        <taxon>Burkholderiales</taxon>
        <taxon>Burkholderiaceae</taxon>
        <taxon>Cupriavidus</taxon>
    </lineage>
</organism>
<comment type="similarity">
    <text evidence="1">Belongs to the GSP E family.</text>
</comment>
<name>A0A1K0JQD9_CUPNE</name>
<dbReference type="PANTHER" id="PTHR30258">
    <property type="entry name" value="TYPE II SECRETION SYSTEM PROTEIN GSPE-RELATED"/>
    <property type="match status" value="1"/>
</dbReference>